<dbReference type="PANTHER" id="PTHR30055:SF212">
    <property type="entry name" value="TETR-FAMILY FAMILY TRANSCRIPTIONAL REGULATOR"/>
    <property type="match status" value="1"/>
</dbReference>
<feature type="DNA-binding region" description="H-T-H motif" evidence="2">
    <location>
        <begin position="35"/>
        <end position="54"/>
    </location>
</feature>
<dbReference type="EMBL" id="JABMKX010000019">
    <property type="protein sequence ID" value="NQX48869.1"/>
    <property type="molecule type" value="Genomic_DNA"/>
</dbReference>
<dbReference type="PROSITE" id="PS50977">
    <property type="entry name" value="HTH_TETR_2"/>
    <property type="match status" value="1"/>
</dbReference>
<comment type="caution">
    <text evidence="4">The sequence shown here is derived from an EMBL/GenBank/DDBJ whole genome shotgun (WGS) entry which is preliminary data.</text>
</comment>
<evidence type="ECO:0000256" key="2">
    <source>
        <dbReference type="PROSITE-ProRule" id="PRU00335"/>
    </source>
</evidence>
<dbReference type="InterPro" id="IPR009057">
    <property type="entry name" value="Homeodomain-like_sf"/>
</dbReference>
<dbReference type="PANTHER" id="PTHR30055">
    <property type="entry name" value="HTH-TYPE TRANSCRIPTIONAL REGULATOR RUTR"/>
    <property type="match status" value="1"/>
</dbReference>
<proteinExistence type="predicted"/>
<gene>
    <name evidence="4" type="ORF">HQN87_26465</name>
</gene>
<organism evidence="4 5">
    <name type="scientific">Paenibacillus tritici</name>
    <dbReference type="NCBI Taxonomy" id="1873425"/>
    <lineage>
        <taxon>Bacteria</taxon>
        <taxon>Bacillati</taxon>
        <taxon>Bacillota</taxon>
        <taxon>Bacilli</taxon>
        <taxon>Bacillales</taxon>
        <taxon>Paenibacillaceae</taxon>
        <taxon>Paenibacillus</taxon>
    </lineage>
</organism>
<dbReference type="Gene3D" id="1.10.357.10">
    <property type="entry name" value="Tetracycline Repressor, domain 2"/>
    <property type="match status" value="1"/>
</dbReference>
<evidence type="ECO:0000259" key="3">
    <source>
        <dbReference type="PROSITE" id="PS50977"/>
    </source>
</evidence>
<reference evidence="4 5" key="1">
    <citation type="submission" date="2020-05" db="EMBL/GenBank/DDBJ databases">
        <title>Paenibacillus glebae, sp. nov., Paenibacillus humi sp. nov., Paenibacillus pedi sp. nov., Paenibacillus terrestris sp. nov. and Paenibacillus terricola sp. nov., isolated from a forest top soil sample.</title>
        <authorList>
            <person name="Qi S."/>
            <person name="Carlier A."/>
            <person name="Cnockaert M."/>
            <person name="Vandamme P."/>
        </authorList>
    </citation>
    <scope>NUCLEOTIDE SEQUENCE [LARGE SCALE GENOMIC DNA]</scope>
    <source>
        <strain evidence="4 5">LMG 29502</strain>
    </source>
</reference>
<accession>A0ABX2DZ80</accession>
<keyword evidence="1 2" id="KW-0238">DNA-binding</keyword>
<protein>
    <submittedName>
        <fullName evidence="4">TetR/AcrR family transcriptional regulator</fullName>
    </submittedName>
</protein>
<dbReference type="Pfam" id="PF00440">
    <property type="entry name" value="TetR_N"/>
    <property type="match status" value="1"/>
</dbReference>
<dbReference type="Proteomes" id="UP000711047">
    <property type="component" value="Unassembled WGS sequence"/>
</dbReference>
<dbReference type="InterPro" id="IPR050109">
    <property type="entry name" value="HTH-type_TetR-like_transc_reg"/>
</dbReference>
<feature type="domain" description="HTH tetR-type" evidence="3">
    <location>
        <begin position="12"/>
        <end position="72"/>
    </location>
</feature>
<dbReference type="PRINTS" id="PR00455">
    <property type="entry name" value="HTHTETR"/>
</dbReference>
<dbReference type="InterPro" id="IPR001647">
    <property type="entry name" value="HTH_TetR"/>
</dbReference>
<name>A0ABX2DZ80_9BACL</name>
<evidence type="ECO:0000256" key="1">
    <source>
        <dbReference type="ARBA" id="ARBA00023125"/>
    </source>
</evidence>
<evidence type="ECO:0000313" key="4">
    <source>
        <dbReference type="EMBL" id="NQX48869.1"/>
    </source>
</evidence>
<evidence type="ECO:0000313" key="5">
    <source>
        <dbReference type="Proteomes" id="UP000711047"/>
    </source>
</evidence>
<sequence>MSKEQRQEQEREAMRNLILATAGELVAEKGIEKLSIRKIAERMGYSAGIIYHYFQGKEDIVEQLLQQGYQELMGGLTAGLDMALSEESAEIRFSRSLSQFIRLTTAEGSQYRNVMLNDSPSVLSHTAVLHKGAALERNAISMLCSSLRHFSGMAACHEEEIELTAQIIWSAAFGLIVRLTVEKNLPEEQKEALITRHIAAMLLIAGSRAKGGTADGG</sequence>
<dbReference type="SUPFAM" id="SSF46689">
    <property type="entry name" value="Homeodomain-like"/>
    <property type="match status" value="1"/>
</dbReference>
<dbReference type="RefSeq" id="WP_173139440.1">
    <property type="nucleotide sequence ID" value="NZ_JABMKX010000019.1"/>
</dbReference>
<keyword evidence="5" id="KW-1185">Reference proteome</keyword>